<evidence type="ECO:0008006" key="4">
    <source>
        <dbReference type="Google" id="ProtNLM"/>
    </source>
</evidence>
<gene>
    <name evidence="2" type="ORF">GCM10022218_01020</name>
</gene>
<accession>A0ABP7ZPU4</accession>
<keyword evidence="1" id="KW-0812">Transmembrane</keyword>
<evidence type="ECO:0000256" key="1">
    <source>
        <dbReference type="SAM" id="Phobius"/>
    </source>
</evidence>
<organism evidence="2 3">
    <name type="scientific">Sphingobacterium ginsenosidimutans</name>
    <dbReference type="NCBI Taxonomy" id="687845"/>
    <lineage>
        <taxon>Bacteria</taxon>
        <taxon>Pseudomonadati</taxon>
        <taxon>Bacteroidota</taxon>
        <taxon>Sphingobacteriia</taxon>
        <taxon>Sphingobacteriales</taxon>
        <taxon>Sphingobacteriaceae</taxon>
        <taxon>Sphingobacterium</taxon>
    </lineage>
</organism>
<name>A0ABP7ZPU4_9SPHI</name>
<feature type="transmembrane region" description="Helical" evidence="1">
    <location>
        <begin position="194"/>
        <end position="211"/>
    </location>
</feature>
<proteinExistence type="predicted"/>
<feature type="transmembrane region" description="Helical" evidence="1">
    <location>
        <begin position="295"/>
        <end position="312"/>
    </location>
</feature>
<feature type="transmembrane region" description="Helical" evidence="1">
    <location>
        <begin position="6"/>
        <end position="23"/>
    </location>
</feature>
<reference evidence="3" key="1">
    <citation type="journal article" date="2019" name="Int. J. Syst. Evol. Microbiol.">
        <title>The Global Catalogue of Microorganisms (GCM) 10K type strain sequencing project: providing services to taxonomists for standard genome sequencing and annotation.</title>
        <authorList>
            <consortium name="The Broad Institute Genomics Platform"/>
            <consortium name="The Broad Institute Genome Sequencing Center for Infectious Disease"/>
            <person name="Wu L."/>
            <person name="Ma J."/>
        </authorList>
    </citation>
    <scope>NUCLEOTIDE SEQUENCE [LARGE SCALE GENOMIC DNA]</scope>
    <source>
        <strain evidence="3">JCM 16722</strain>
    </source>
</reference>
<evidence type="ECO:0000313" key="3">
    <source>
        <dbReference type="Proteomes" id="UP001500167"/>
    </source>
</evidence>
<protein>
    <recommendedName>
        <fullName evidence="4">Beta-carotene 15,15'-monooxygenase</fullName>
    </recommendedName>
</protein>
<dbReference type="InterPro" id="IPR036259">
    <property type="entry name" value="MFS_trans_sf"/>
</dbReference>
<comment type="caution">
    <text evidence="2">The sequence shown here is derived from an EMBL/GenBank/DDBJ whole genome shotgun (WGS) entry which is preliminary data.</text>
</comment>
<dbReference type="EMBL" id="BAAAZK010000002">
    <property type="protein sequence ID" value="GAA4167543.1"/>
    <property type="molecule type" value="Genomic_DNA"/>
</dbReference>
<sequence>MMKWVFITVFAVAWIAIIIFLLRKSIHYLTPQKFPPENEEVIEPEIVDSKLDEPIVYPEKPTNSERVSGIGEVQTIHSDPPSVGPNSPQQLNLQHTAISVDKATEMQAEQQKKDRRLLMLQRVSFYATIYNLIFCLFLIIRSTYLQTDAEDDIIGLFGTFQLNSIVCLVITAIICKLFDTLNRLTNLIQMEKRGYKFSLFILLGVICFFYFRADFITLESLITQSYTNQGIFFLVGIITFLLAQLAFMTIDYPSFIRYQFARKRDLKAIIILNLFLFVLVMIICEILLSGQKNRFDSSHIFTLYPTVLLFFLERKNYLQAKNYVNRMDL</sequence>
<evidence type="ECO:0000313" key="2">
    <source>
        <dbReference type="EMBL" id="GAA4167543.1"/>
    </source>
</evidence>
<dbReference type="SUPFAM" id="SSF103473">
    <property type="entry name" value="MFS general substrate transporter"/>
    <property type="match status" value="1"/>
</dbReference>
<feature type="transmembrane region" description="Helical" evidence="1">
    <location>
        <begin position="231"/>
        <end position="250"/>
    </location>
</feature>
<feature type="transmembrane region" description="Helical" evidence="1">
    <location>
        <begin position="270"/>
        <end position="289"/>
    </location>
</feature>
<keyword evidence="3" id="KW-1185">Reference proteome</keyword>
<feature type="transmembrane region" description="Helical" evidence="1">
    <location>
        <begin position="123"/>
        <end position="141"/>
    </location>
</feature>
<feature type="transmembrane region" description="Helical" evidence="1">
    <location>
        <begin position="153"/>
        <end position="174"/>
    </location>
</feature>
<keyword evidence="1" id="KW-1133">Transmembrane helix</keyword>
<keyword evidence="1" id="KW-0472">Membrane</keyword>
<dbReference type="Proteomes" id="UP001500167">
    <property type="component" value="Unassembled WGS sequence"/>
</dbReference>